<proteinExistence type="predicted"/>
<sequence>MRKRKAPAGTKWGYFK</sequence>
<protein>
    <submittedName>
        <fullName evidence="1">Uncharacterized protein</fullName>
    </submittedName>
</protein>
<reference evidence="1" key="2">
    <citation type="journal article" date="2015" name="Fish Shellfish Immunol.">
        <title>Early steps in the European eel (Anguilla anguilla)-Vibrio vulnificus interaction in the gills: Role of the RtxA13 toxin.</title>
        <authorList>
            <person name="Callol A."/>
            <person name="Pajuelo D."/>
            <person name="Ebbesson L."/>
            <person name="Teles M."/>
            <person name="MacKenzie S."/>
            <person name="Amaro C."/>
        </authorList>
    </citation>
    <scope>NUCLEOTIDE SEQUENCE</scope>
</reference>
<evidence type="ECO:0000313" key="1">
    <source>
        <dbReference type="EMBL" id="JAH23938.1"/>
    </source>
</evidence>
<accession>A0A0E9R6G9</accession>
<dbReference type="EMBL" id="GBXM01084639">
    <property type="protein sequence ID" value="JAH23938.1"/>
    <property type="molecule type" value="Transcribed_RNA"/>
</dbReference>
<dbReference type="AlphaFoldDB" id="A0A0E9R6G9"/>
<organism evidence="1">
    <name type="scientific">Anguilla anguilla</name>
    <name type="common">European freshwater eel</name>
    <name type="synonym">Muraena anguilla</name>
    <dbReference type="NCBI Taxonomy" id="7936"/>
    <lineage>
        <taxon>Eukaryota</taxon>
        <taxon>Metazoa</taxon>
        <taxon>Chordata</taxon>
        <taxon>Craniata</taxon>
        <taxon>Vertebrata</taxon>
        <taxon>Euteleostomi</taxon>
        <taxon>Actinopterygii</taxon>
        <taxon>Neopterygii</taxon>
        <taxon>Teleostei</taxon>
        <taxon>Anguilliformes</taxon>
        <taxon>Anguillidae</taxon>
        <taxon>Anguilla</taxon>
    </lineage>
</organism>
<reference evidence="1" key="1">
    <citation type="submission" date="2014-11" db="EMBL/GenBank/DDBJ databases">
        <authorList>
            <person name="Amaro Gonzalez C."/>
        </authorList>
    </citation>
    <scope>NUCLEOTIDE SEQUENCE</scope>
</reference>
<name>A0A0E9R6G9_ANGAN</name>